<dbReference type="AlphaFoldDB" id="A0AAJ0GDR6"/>
<feature type="compositionally biased region" description="Low complexity" evidence="1">
    <location>
        <begin position="111"/>
        <end position="123"/>
    </location>
</feature>
<comment type="caution">
    <text evidence="2">The sequence shown here is derived from an EMBL/GenBank/DDBJ whole genome shotgun (WGS) entry which is preliminary data.</text>
</comment>
<feature type="region of interest" description="Disordered" evidence="1">
    <location>
        <begin position="59"/>
        <end position="138"/>
    </location>
</feature>
<reference evidence="2" key="1">
    <citation type="submission" date="2023-04" db="EMBL/GenBank/DDBJ databases">
        <title>Black Yeasts Isolated from many extreme environments.</title>
        <authorList>
            <person name="Coleine C."/>
            <person name="Stajich J.E."/>
            <person name="Selbmann L."/>
        </authorList>
    </citation>
    <scope>NUCLEOTIDE SEQUENCE</scope>
    <source>
        <strain evidence="2">CCFEE 5312</strain>
    </source>
</reference>
<evidence type="ECO:0000256" key="1">
    <source>
        <dbReference type="SAM" id="MobiDB-lite"/>
    </source>
</evidence>
<organism evidence="2 3">
    <name type="scientific">Extremus antarcticus</name>
    <dbReference type="NCBI Taxonomy" id="702011"/>
    <lineage>
        <taxon>Eukaryota</taxon>
        <taxon>Fungi</taxon>
        <taxon>Dikarya</taxon>
        <taxon>Ascomycota</taxon>
        <taxon>Pezizomycotina</taxon>
        <taxon>Dothideomycetes</taxon>
        <taxon>Dothideomycetidae</taxon>
        <taxon>Mycosphaerellales</taxon>
        <taxon>Extremaceae</taxon>
        <taxon>Extremus</taxon>
    </lineage>
</organism>
<accession>A0AAJ0GDR6</accession>
<evidence type="ECO:0000313" key="3">
    <source>
        <dbReference type="Proteomes" id="UP001271007"/>
    </source>
</evidence>
<evidence type="ECO:0000313" key="2">
    <source>
        <dbReference type="EMBL" id="KAK3053832.1"/>
    </source>
</evidence>
<sequence length="173" mass="18221">MGKGTINWDSVEAWQRLVASIIATGVKIDLRAAATYYGTTYDTLENRLRQTKKDAAALKAEGSDAVPVTPSRLKSTPSTPRTKTPKKSALETVTNGRVSKQSSTKKKTIKQETTSEATTPAAEGGSSSDTAAVDTPVDNDNLGLSFGIDHTMGFGQGGDSNGLGDGFEDPSFF</sequence>
<gene>
    <name evidence="2" type="ORF">LTR09_005112</name>
</gene>
<dbReference type="EMBL" id="JAWDJX010000014">
    <property type="protein sequence ID" value="KAK3053832.1"/>
    <property type="molecule type" value="Genomic_DNA"/>
</dbReference>
<name>A0AAJ0GDR6_9PEZI</name>
<proteinExistence type="predicted"/>
<protein>
    <submittedName>
        <fullName evidence="2">Uncharacterized protein</fullName>
    </submittedName>
</protein>
<dbReference type="Proteomes" id="UP001271007">
    <property type="component" value="Unassembled WGS sequence"/>
</dbReference>
<keyword evidence="3" id="KW-1185">Reference proteome</keyword>